<protein>
    <submittedName>
        <fullName evidence="3">Uncharacterized protein</fullName>
    </submittedName>
</protein>
<dbReference type="EMBL" id="JABSTR010000011">
    <property type="protein sequence ID" value="KAH9382411.1"/>
    <property type="molecule type" value="Genomic_DNA"/>
</dbReference>
<feature type="transmembrane region" description="Helical" evidence="2">
    <location>
        <begin position="50"/>
        <end position="68"/>
    </location>
</feature>
<keyword evidence="1" id="KW-0053">Apoptosis</keyword>
<dbReference type="OMA" id="TAMDEPW"/>
<evidence type="ECO:0000313" key="4">
    <source>
        <dbReference type="Proteomes" id="UP000821853"/>
    </source>
</evidence>
<reference evidence="3 4" key="1">
    <citation type="journal article" date="2020" name="Cell">
        <title>Large-Scale Comparative Analyses of Tick Genomes Elucidate Their Genetic Diversity and Vector Capacities.</title>
        <authorList>
            <consortium name="Tick Genome and Microbiome Consortium (TIGMIC)"/>
            <person name="Jia N."/>
            <person name="Wang J."/>
            <person name="Shi W."/>
            <person name="Du L."/>
            <person name="Sun Y."/>
            <person name="Zhan W."/>
            <person name="Jiang J.F."/>
            <person name="Wang Q."/>
            <person name="Zhang B."/>
            <person name="Ji P."/>
            <person name="Bell-Sakyi L."/>
            <person name="Cui X.M."/>
            <person name="Yuan T.T."/>
            <person name="Jiang B.G."/>
            <person name="Yang W.F."/>
            <person name="Lam T.T."/>
            <person name="Chang Q.C."/>
            <person name="Ding S.J."/>
            <person name="Wang X.J."/>
            <person name="Zhu J.G."/>
            <person name="Ruan X.D."/>
            <person name="Zhao L."/>
            <person name="Wei J.T."/>
            <person name="Ye R.Z."/>
            <person name="Que T.C."/>
            <person name="Du C.H."/>
            <person name="Zhou Y.H."/>
            <person name="Cheng J.X."/>
            <person name="Dai P.F."/>
            <person name="Guo W.B."/>
            <person name="Han X.H."/>
            <person name="Huang E.J."/>
            <person name="Li L.F."/>
            <person name="Wei W."/>
            <person name="Gao Y.C."/>
            <person name="Liu J.Z."/>
            <person name="Shao H.Z."/>
            <person name="Wang X."/>
            <person name="Wang C.C."/>
            <person name="Yang T.C."/>
            <person name="Huo Q.B."/>
            <person name="Li W."/>
            <person name="Chen H.Y."/>
            <person name="Chen S.E."/>
            <person name="Zhou L.G."/>
            <person name="Ni X.B."/>
            <person name="Tian J.H."/>
            <person name="Sheng Y."/>
            <person name="Liu T."/>
            <person name="Pan Y.S."/>
            <person name="Xia L.Y."/>
            <person name="Li J."/>
            <person name="Zhao F."/>
            <person name="Cao W.C."/>
        </authorList>
    </citation>
    <scope>NUCLEOTIDE SEQUENCE [LARGE SCALE GENOMIC DNA]</scope>
    <source>
        <strain evidence="3">HaeL-2018</strain>
    </source>
</reference>
<name>A0A9J6H511_HAELO</name>
<dbReference type="AlphaFoldDB" id="A0A9J6H511"/>
<proteinExistence type="predicted"/>
<dbReference type="FunFam" id="1.10.1170.10:FF:000003">
    <property type="entry name" value="E3 ubiquitin-protein ligase XIAP"/>
    <property type="match status" value="1"/>
</dbReference>
<accession>A0A9J6H511</accession>
<dbReference type="Proteomes" id="UP000821853">
    <property type="component" value="Chromosome 9"/>
</dbReference>
<dbReference type="GO" id="GO:0061630">
    <property type="term" value="F:ubiquitin protein ligase activity"/>
    <property type="evidence" value="ECO:0007669"/>
    <property type="project" value="TreeGrafter"/>
</dbReference>
<dbReference type="PROSITE" id="PS01282">
    <property type="entry name" value="BIR_REPEAT_1"/>
    <property type="match status" value="2"/>
</dbReference>
<dbReference type="GO" id="GO:0006915">
    <property type="term" value="P:apoptotic process"/>
    <property type="evidence" value="ECO:0007669"/>
    <property type="project" value="UniProtKB-KW"/>
</dbReference>
<organism evidence="3 4">
    <name type="scientific">Haemaphysalis longicornis</name>
    <name type="common">Bush tick</name>
    <dbReference type="NCBI Taxonomy" id="44386"/>
    <lineage>
        <taxon>Eukaryota</taxon>
        <taxon>Metazoa</taxon>
        <taxon>Ecdysozoa</taxon>
        <taxon>Arthropoda</taxon>
        <taxon>Chelicerata</taxon>
        <taxon>Arachnida</taxon>
        <taxon>Acari</taxon>
        <taxon>Parasitiformes</taxon>
        <taxon>Ixodida</taxon>
        <taxon>Ixodoidea</taxon>
        <taxon>Ixodidae</taxon>
        <taxon>Haemaphysalinae</taxon>
        <taxon>Haemaphysalis</taxon>
    </lineage>
</organism>
<dbReference type="CDD" id="cd00022">
    <property type="entry name" value="BIR"/>
    <property type="match status" value="3"/>
</dbReference>
<comment type="caution">
    <text evidence="3">The sequence shown here is derived from an EMBL/GenBank/DDBJ whole genome shotgun (WGS) entry which is preliminary data.</text>
</comment>
<dbReference type="Pfam" id="PF00653">
    <property type="entry name" value="BIR"/>
    <property type="match status" value="3"/>
</dbReference>
<evidence type="ECO:0000313" key="3">
    <source>
        <dbReference type="EMBL" id="KAH9382411.1"/>
    </source>
</evidence>
<dbReference type="SUPFAM" id="SSF57924">
    <property type="entry name" value="Inhibitor of apoptosis (IAP) repeat"/>
    <property type="match status" value="3"/>
</dbReference>
<dbReference type="SMART" id="SM00238">
    <property type="entry name" value="BIR"/>
    <property type="match status" value="3"/>
</dbReference>
<dbReference type="VEuPathDB" id="VectorBase:HLOH_063307"/>
<keyword evidence="4" id="KW-1185">Reference proteome</keyword>
<dbReference type="OrthoDB" id="6428517at2759"/>
<dbReference type="GO" id="GO:0005634">
    <property type="term" value="C:nucleus"/>
    <property type="evidence" value="ECO:0007669"/>
    <property type="project" value="TreeGrafter"/>
</dbReference>
<keyword evidence="2" id="KW-0812">Transmembrane</keyword>
<dbReference type="GO" id="GO:0043066">
    <property type="term" value="P:negative regulation of apoptotic process"/>
    <property type="evidence" value="ECO:0007669"/>
    <property type="project" value="TreeGrafter"/>
</dbReference>
<dbReference type="GO" id="GO:0031398">
    <property type="term" value="P:positive regulation of protein ubiquitination"/>
    <property type="evidence" value="ECO:0007669"/>
    <property type="project" value="TreeGrafter"/>
</dbReference>
<dbReference type="GO" id="GO:0051726">
    <property type="term" value="P:regulation of cell cycle"/>
    <property type="evidence" value="ECO:0007669"/>
    <property type="project" value="TreeGrafter"/>
</dbReference>
<sequence length="582" mass="65820">MDGVRWQVALTVQSTYQQATQLCDQCIVEKNFNGMKPATATCWKTQRGEVLFVTFCGLVTVGVLTISFNNLHVFSTILIKQFHRRIWEMDARMGLTPSHREVFPGASLLAHPWCKWDCGWTRLQAPATVMVRTTLGPSGGAPFQGAPDMVDGLSRVSKMAEEDPVQRRLRTFDSWPPNAPVPKERLALGGFVHDGGLRTKCLSCGVVISDWRVADVVIQRHREASPNSRLRRRKDLPSEAPARRPLGMFRGRCRLTVRCLHRRRMNESLFLQRLKASEEARFETFYDWPLVFLPPRRMAEAGFYYFHESDRVRCAFCRGVVHGWEPGDDPLREHARHYPCCPFLLNPEVGRGRDECGHESWQRGRSRPEGERAALLASNGGPNVHLKAPMAHLTKLGVAAHTGPKHPSQASPDARLRSFDKWPATCPKRPPELVKAGFFYIGLQDYTKCFHCDGGLCNWDASDDPWEEHARWFPRCQFVLLNKGEAFIEQCLQRHRSHLNSVAASTSTGPSSDEDAGMSTELAALMQSEDVQFYLSQGVPAETLRAALLRHMRAQNRGFGSRDELLQVLSELLTLPRRVERG</sequence>
<dbReference type="Gene3D" id="1.10.1170.10">
    <property type="entry name" value="Inhibitor Of Apoptosis Protein (2mihbC-IAP-1), Chain A"/>
    <property type="match status" value="3"/>
</dbReference>
<dbReference type="PROSITE" id="PS50143">
    <property type="entry name" value="BIR_REPEAT_2"/>
    <property type="match status" value="3"/>
</dbReference>
<dbReference type="InterPro" id="IPR050784">
    <property type="entry name" value="IAP"/>
</dbReference>
<dbReference type="InterPro" id="IPR001370">
    <property type="entry name" value="BIR_rpt"/>
</dbReference>
<dbReference type="PANTHER" id="PTHR10044">
    <property type="entry name" value="INHIBITOR OF APOPTOSIS"/>
    <property type="match status" value="1"/>
</dbReference>
<dbReference type="GO" id="GO:0043027">
    <property type="term" value="F:cysteine-type endopeptidase inhibitor activity involved in apoptotic process"/>
    <property type="evidence" value="ECO:0007669"/>
    <property type="project" value="TreeGrafter"/>
</dbReference>
<dbReference type="GO" id="GO:0005737">
    <property type="term" value="C:cytoplasm"/>
    <property type="evidence" value="ECO:0007669"/>
    <property type="project" value="TreeGrafter"/>
</dbReference>
<dbReference type="PANTHER" id="PTHR10044:SF139">
    <property type="entry name" value="DEATH-ASSOCIATED INHIBITOR OF APOPTOSIS 2"/>
    <property type="match status" value="1"/>
</dbReference>
<keyword evidence="2" id="KW-0472">Membrane</keyword>
<gene>
    <name evidence="3" type="ORF">HPB48_005556</name>
</gene>
<keyword evidence="2" id="KW-1133">Transmembrane helix</keyword>
<evidence type="ECO:0000256" key="2">
    <source>
        <dbReference type="SAM" id="Phobius"/>
    </source>
</evidence>
<evidence type="ECO:0000256" key="1">
    <source>
        <dbReference type="ARBA" id="ARBA00022703"/>
    </source>
</evidence>